<protein>
    <recommendedName>
        <fullName evidence="4">AAA+ ATPase domain-containing protein</fullName>
    </recommendedName>
</protein>
<evidence type="ECO:0000256" key="2">
    <source>
        <dbReference type="ARBA" id="ARBA00022840"/>
    </source>
</evidence>
<reference evidence="5 6" key="1">
    <citation type="journal article" date="2013" name="BMC Genomics">
        <title>Reconstruction of the lipid metabolism for the microalga Monoraphidium neglectum from its genome sequence reveals characteristics suitable for biofuel production.</title>
        <authorList>
            <person name="Bogen C."/>
            <person name="Al-Dilaimi A."/>
            <person name="Albersmeier A."/>
            <person name="Wichmann J."/>
            <person name="Grundmann M."/>
            <person name="Rupp O."/>
            <person name="Lauersen K.J."/>
            <person name="Blifernez-Klassen O."/>
            <person name="Kalinowski J."/>
            <person name="Goesmann A."/>
            <person name="Mussgnug J.H."/>
            <person name="Kruse O."/>
        </authorList>
    </citation>
    <scope>NUCLEOTIDE SEQUENCE [LARGE SCALE GENOMIC DNA]</scope>
    <source>
        <strain evidence="5 6">SAG 48.87</strain>
    </source>
</reference>
<dbReference type="InterPro" id="IPR045735">
    <property type="entry name" value="Spore_III_AA_AAA+_ATPase"/>
</dbReference>
<evidence type="ECO:0000256" key="1">
    <source>
        <dbReference type="ARBA" id="ARBA00022741"/>
    </source>
</evidence>
<dbReference type="Gene3D" id="3.40.50.300">
    <property type="entry name" value="P-loop containing nucleotide triphosphate hydrolases"/>
    <property type="match status" value="1"/>
</dbReference>
<dbReference type="EMBL" id="KK100688">
    <property type="protein sequence ID" value="KIZ04304.1"/>
    <property type="molecule type" value="Genomic_DNA"/>
</dbReference>
<evidence type="ECO:0000313" key="6">
    <source>
        <dbReference type="Proteomes" id="UP000054498"/>
    </source>
</evidence>
<dbReference type="Pfam" id="PF19568">
    <property type="entry name" value="Spore_III_AA"/>
    <property type="match status" value="1"/>
</dbReference>
<dbReference type="STRING" id="145388.A0A0D2LC27"/>
<feature type="region of interest" description="Disordered" evidence="3">
    <location>
        <begin position="87"/>
        <end position="113"/>
    </location>
</feature>
<dbReference type="GeneID" id="25736528"/>
<keyword evidence="2" id="KW-0067">ATP-binding</keyword>
<evidence type="ECO:0000313" key="5">
    <source>
        <dbReference type="EMBL" id="KIZ04304.1"/>
    </source>
</evidence>
<evidence type="ECO:0000259" key="4">
    <source>
        <dbReference type="SMART" id="SM00382"/>
    </source>
</evidence>
<dbReference type="CDD" id="cd00009">
    <property type="entry name" value="AAA"/>
    <property type="match status" value="1"/>
</dbReference>
<keyword evidence="6" id="KW-1185">Reference proteome</keyword>
<dbReference type="GO" id="GO:0005524">
    <property type="term" value="F:ATP binding"/>
    <property type="evidence" value="ECO:0007669"/>
    <property type="project" value="UniProtKB-KW"/>
</dbReference>
<sequence length="550" mass="58672">MRPVGALHHARSALRGWGASSGWRIQQRALRSAPPTLFYARGTGSPHGARPALYEQQCFAPRWLVCSLYSDAGASVAVAASAAEAEANGAPEASEAAEEQDAQAHQLRQEQQQQWEAELEETLKLVHLLPESVRTALESHDRLYELLEVVMDLGRPPLARFPSGDLRLSDNLVTAEDLEQAVAKVGEFGGDNRAGIDATLHRISAMRNRSGRIVGLTCRVGRAITGSAELVRDLIVAGSSILFLGRPGVGKTTAIRELCRLCADELSKRVVIVDTSNEIGGDGDVPHAGIGRARRMQVADPEQQHRVMIEAVENHMPQVVVIDEIGTEAECSAARTIAQRGVQLFATAHGNELENVVKNPALSDLKSIQERAAPATFDVAVEMLDRMRWHVHTDVGAAVDAMLAGQHPGGQSRERAADGTILKYNYNPAIPSTRGGVGAKQQARSPLPDGAAAAGGGGGARSIVLSSVDDGEGALRTPPAGARGGGFVRRSVPVAGKEKGPVSGSIVTRRGRRVQLGTDSPEDALLRLHIADLDEERVWEVMTAMALHDK</sequence>
<dbReference type="KEGG" id="mng:MNEG_3650"/>
<gene>
    <name evidence="5" type="ORF">MNEG_3650</name>
</gene>
<dbReference type="PANTHER" id="PTHR20953">
    <property type="entry name" value="KINASE-RELATED"/>
    <property type="match status" value="1"/>
</dbReference>
<accession>A0A0D2LC27</accession>
<dbReference type="PANTHER" id="PTHR20953:SF3">
    <property type="entry name" value="P-LOOP CONTAINING NUCLEOSIDE TRIPHOSPHATE HYDROLASES SUPERFAMILY PROTEIN"/>
    <property type="match status" value="1"/>
</dbReference>
<dbReference type="InterPro" id="IPR027417">
    <property type="entry name" value="P-loop_NTPase"/>
</dbReference>
<dbReference type="Proteomes" id="UP000054498">
    <property type="component" value="Unassembled WGS sequence"/>
</dbReference>
<name>A0A0D2LC27_9CHLO</name>
<proteinExistence type="predicted"/>
<dbReference type="SUPFAM" id="SSF52540">
    <property type="entry name" value="P-loop containing nucleoside triphosphate hydrolases"/>
    <property type="match status" value="1"/>
</dbReference>
<dbReference type="InterPro" id="IPR003593">
    <property type="entry name" value="AAA+_ATPase"/>
</dbReference>
<organism evidence="5 6">
    <name type="scientific">Monoraphidium neglectum</name>
    <dbReference type="NCBI Taxonomy" id="145388"/>
    <lineage>
        <taxon>Eukaryota</taxon>
        <taxon>Viridiplantae</taxon>
        <taxon>Chlorophyta</taxon>
        <taxon>core chlorophytes</taxon>
        <taxon>Chlorophyceae</taxon>
        <taxon>CS clade</taxon>
        <taxon>Sphaeropleales</taxon>
        <taxon>Selenastraceae</taxon>
        <taxon>Monoraphidium</taxon>
    </lineage>
</organism>
<dbReference type="RefSeq" id="XP_013903323.1">
    <property type="nucleotide sequence ID" value="XM_014047869.1"/>
</dbReference>
<evidence type="ECO:0000256" key="3">
    <source>
        <dbReference type="SAM" id="MobiDB-lite"/>
    </source>
</evidence>
<feature type="domain" description="AAA+ ATPase" evidence="4">
    <location>
        <begin position="237"/>
        <end position="388"/>
    </location>
</feature>
<feature type="region of interest" description="Disordered" evidence="3">
    <location>
        <begin position="432"/>
        <end position="458"/>
    </location>
</feature>
<dbReference type="AlphaFoldDB" id="A0A0D2LC27"/>
<feature type="compositionally biased region" description="Low complexity" evidence="3">
    <location>
        <begin position="103"/>
        <end position="113"/>
    </location>
</feature>
<keyword evidence="1" id="KW-0547">Nucleotide-binding</keyword>
<dbReference type="SMART" id="SM00382">
    <property type="entry name" value="AAA"/>
    <property type="match status" value="1"/>
</dbReference>
<dbReference type="OrthoDB" id="26838at2759"/>